<dbReference type="EC" id="6.3.5.4" evidence="2"/>
<protein>
    <recommendedName>
        <fullName evidence="2">asparagine synthase (glutamine-hydrolyzing)</fullName>
        <ecNumber evidence="2">6.3.5.4</ecNumber>
    </recommendedName>
</protein>
<evidence type="ECO:0000313" key="7">
    <source>
        <dbReference type="Proteomes" id="UP001238450"/>
    </source>
</evidence>
<keyword evidence="3" id="KW-0028">Amino-acid biosynthesis</keyword>
<name>A0AAJ1TL22_9BACL</name>
<keyword evidence="3" id="KW-0061">Asparagine biosynthesis</keyword>
<dbReference type="Pfam" id="PF00733">
    <property type="entry name" value="Asn_synthase"/>
    <property type="match status" value="1"/>
</dbReference>
<evidence type="ECO:0000256" key="2">
    <source>
        <dbReference type="ARBA" id="ARBA00012737"/>
    </source>
</evidence>
<dbReference type="InterPro" id="IPR014729">
    <property type="entry name" value="Rossmann-like_a/b/a_fold"/>
</dbReference>
<dbReference type="Gene3D" id="3.40.50.620">
    <property type="entry name" value="HUPs"/>
    <property type="match status" value="1"/>
</dbReference>
<keyword evidence="7" id="KW-1185">Reference proteome</keyword>
<dbReference type="PANTHER" id="PTHR43284:SF1">
    <property type="entry name" value="ASPARAGINE SYNTHETASE"/>
    <property type="match status" value="1"/>
</dbReference>
<evidence type="ECO:0000256" key="4">
    <source>
        <dbReference type="ARBA" id="ARBA00048741"/>
    </source>
</evidence>
<dbReference type="AlphaFoldDB" id="A0AAJ1TL22"/>
<dbReference type="PANTHER" id="PTHR43284">
    <property type="entry name" value="ASPARAGINE SYNTHETASE (GLUTAMINE-HYDROLYZING)"/>
    <property type="match status" value="1"/>
</dbReference>
<dbReference type="GO" id="GO:0004066">
    <property type="term" value="F:asparagine synthase (glutamine-hydrolyzing) activity"/>
    <property type="evidence" value="ECO:0007669"/>
    <property type="project" value="UniProtKB-EC"/>
</dbReference>
<sequence>MELITDPTIHYHDRDAECYFIGEMLSNEEESYRAFRHFVSHRSPRFILSLRGNYQSIIRISNQLWIFADLGNVRPIYYAKQKEQLLVSSHLSIIHQKVNSELHIPWLRRYLLTGGTHIESESPYEAINMISGGFGLRYKGDKVHVFQAWDVDEEPSLSWEMAQDQLKNELTQSVLLRCRNKHITSDLSGGLDSSTLTWIASKGNQVKSITIVGKEEDEDCIIAKEIVQKQSNIEQTVISQDEIPLIYSNIDKVRADAPIPFLWSANKVKAKLLWAKQNQSDIHFSGEGGDTVLGADHTYLVDLIHRRKWKTFLSHAKGWAEVKKQSPFSWIRGSIQLALRLPFTPKERHPLSPMSNHPEWLPFSTAFPKENYSIYQGVSNTIHGIQYLGHISHGLKDLSEQEQVNICFPYVDHNVIRVCMRTSSEKKMNPYELKPLLKRAFQHDLPECLLTRNTKGNYTSDVYYGMRQQFSWFQENFQQMILAEMGLVDIQKFQECFHRLSMGVPVRLPEFHQTLSLEMWLRQTKKAQDRGGTEQDAVFNS</sequence>
<evidence type="ECO:0000259" key="5">
    <source>
        <dbReference type="Pfam" id="PF00733"/>
    </source>
</evidence>
<evidence type="ECO:0000313" key="6">
    <source>
        <dbReference type="EMBL" id="MDQ0416595.1"/>
    </source>
</evidence>
<dbReference type="InterPro" id="IPR001962">
    <property type="entry name" value="Asn_synthase"/>
</dbReference>
<evidence type="ECO:0000256" key="1">
    <source>
        <dbReference type="ARBA" id="ARBA00005187"/>
    </source>
</evidence>
<dbReference type="InterPro" id="IPR051786">
    <property type="entry name" value="ASN_synthetase/amidase"/>
</dbReference>
<dbReference type="RefSeq" id="WP_307251204.1">
    <property type="nucleotide sequence ID" value="NZ_JAUSUV010000003.1"/>
</dbReference>
<dbReference type="GO" id="GO:0006529">
    <property type="term" value="P:asparagine biosynthetic process"/>
    <property type="evidence" value="ECO:0007669"/>
    <property type="project" value="UniProtKB-KW"/>
</dbReference>
<accession>A0AAJ1TL22</accession>
<comment type="catalytic activity">
    <reaction evidence="4">
        <text>L-aspartate + L-glutamine + ATP + H2O = L-asparagine + L-glutamate + AMP + diphosphate + H(+)</text>
        <dbReference type="Rhea" id="RHEA:12228"/>
        <dbReference type="ChEBI" id="CHEBI:15377"/>
        <dbReference type="ChEBI" id="CHEBI:15378"/>
        <dbReference type="ChEBI" id="CHEBI:29985"/>
        <dbReference type="ChEBI" id="CHEBI:29991"/>
        <dbReference type="ChEBI" id="CHEBI:30616"/>
        <dbReference type="ChEBI" id="CHEBI:33019"/>
        <dbReference type="ChEBI" id="CHEBI:58048"/>
        <dbReference type="ChEBI" id="CHEBI:58359"/>
        <dbReference type="ChEBI" id="CHEBI:456215"/>
        <dbReference type="EC" id="6.3.5.4"/>
    </reaction>
</comment>
<comment type="pathway">
    <text evidence="1">Amino-acid biosynthesis; L-asparagine biosynthesis; L-asparagine from L-aspartate (L-Gln route): step 1/1.</text>
</comment>
<dbReference type="Proteomes" id="UP001238450">
    <property type="component" value="Unassembled WGS sequence"/>
</dbReference>
<feature type="domain" description="Asparagine synthetase" evidence="5">
    <location>
        <begin position="166"/>
        <end position="522"/>
    </location>
</feature>
<gene>
    <name evidence="6" type="ORF">J2Z48_000762</name>
</gene>
<evidence type="ECO:0000256" key="3">
    <source>
        <dbReference type="ARBA" id="ARBA00022888"/>
    </source>
</evidence>
<organism evidence="6 7">
    <name type="scientific">Croceifilum oryzae</name>
    <dbReference type="NCBI Taxonomy" id="1553429"/>
    <lineage>
        <taxon>Bacteria</taxon>
        <taxon>Bacillati</taxon>
        <taxon>Bacillota</taxon>
        <taxon>Bacilli</taxon>
        <taxon>Bacillales</taxon>
        <taxon>Thermoactinomycetaceae</taxon>
        <taxon>Croceifilum</taxon>
    </lineage>
</organism>
<reference evidence="6 7" key="1">
    <citation type="submission" date="2023-07" db="EMBL/GenBank/DDBJ databases">
        <title>Genomic Encyclopedia of Type Strains, Phase IV (KMG-IV): sequencing the most valuable type-strain genomes for metagenomic binning, comparative biology and taxonomic classification.</title>
        <authorList>
            <person name="Goeker M."/>
        </authorList>
    </citation>
    <scope>NUCLEOTIDE SEQUENCE [LARGE SCALE GENOMIC DNA]</scope>
    <source>
        <strain evidence="6 7">DSM 46876</strain>
    </source>
</reference>
<proteinExistence type="predicted"/>
<comment type="caution">
    <text evidence="6">The sequence shown here is derived from an EMBL/GenBank/DDBJ whole genome shotgun (WGS) entry which is preliminary data.</text>
</comment>
<dbReference type="EMBL" id="JAUSUV010000003">
    <property type="protein sequence ID" value="MDQ0416595.1"/>
    <property type="molecule type" value="Genomic_DNA"/>
</dbReference>
<dbReference type="SUPFAM" id="SSF52402">
    <property type="entry name" value="Adenine nucleotide alpha hydrolases-like"/>
    <property type="match status" value="1"/>
</dbReference>